<evidence type="ECO:0000313" key="4">
    <source>
        <dbReference type="Proteomes" id="UP000024837"/>
    </source>
</evidence>
<dbReference type="InterPro" id="IPR053178">
    <property type="entry name" value="Osmoadaptation_assoc"/>
</dbReference>
<dbReference type="EMBL" id="KI966411">
    <property type="protein sequence ID" value="EWC47275.1"/>
    <property type="molecule type" value="Genomic_DNA"/>
</dbReference>
<keyword evidence="4" id="KW-1185">Reference proteome</keyword>
<dbReference type="Pfam" id="PF00172">
    <property type="entry name" value="Zn_clus"/>
    <property type="match status" value="1"/>
</dbReference>
<dbReference type="PANTHER" id="PTHR38111:SF9">
    <property type="entry name" value="ZN(2)-C6 FUNGAL-TYPE DOMAIN-CONTAINING PROTEIN"/>
    <property type="match status" value="1"/>
</dbReference>
<accession>W7IE35</accession>
<gene>
    <name evidence="3" type="ORF">DRE_03394</name>
</gene>
<dbReference type="GO" id="GO:0008270">
    <property type="term" value="F:zinc ion binding"/>
    <property type="evidence" value="ECO:0007669"/>
    <property type="project" value="InterPro"/>
</dbReference>
<keyword evidence="1" id="KW-0539">Nucleus</keyword>
<dbReference type="OrthoDB" id="3598904at2759"/>
<name>W7IE35_9PEZI</name>
<dbReference type="InterPro" id="IPR001138">
    <property type="entry name" value="Zn2Cys6_DnaBD"/>
</dbReference>
<dbReference type="GO" id="GO:0000981">
    <property type="term" value="F:DNA-binding transcription factor activity, RNA polymerase II-specific"/>
    <property type="evidence" value="ECO:0007669"/>
    <property type="project" value="InterPro"/>
</dbReference>
<dbReference type="InterPro" id="IPR036864">
    <property type="entry name" value="Zn2-C6_fun-type_DNA-bd_sf"/>
</dbReference>
<dbReference type="PROSITE" id="PS00463">
    <property type="entry name" value="ZN2_CY6_FUNGAL_1"/>
    <property type="match status" value="1"/>
</dbReference>
<dbReference type="Proteomes" id="UP000024837">
    <property type="component" value="Unassembled WGS sequence"/>
</dbReference>
<organism evidence="3 4">
    <name type="scientific">Drechslerella stenobrocha 248</name>
    <dbReference type="NCBI Taxonomy" id="1043628"/>
    <lineage>
        <taxon>Eukaryota</taxon>
        <taxon>Fungi</taxon>
        <taxon>Dikarya</taxon>
        <taxon>Ascomycota</taxon>
        <taxon>Pezizomycotina</taxon>
        <taxon>Orbiliomycetes</taxon>
        <taxon>Orbiliales</taxon>
        <taxon>Orbiliaceae</taxon>
        <taxon>Drechslerella</taxon>
    </lineage>
</organism>
<evidence type="ECO:0000313" key="3">
    <source>
        <dbReference type="EMBL" id="EWC47275.1"/>
    </source>
</evidence>
<dbReference type="AlphaFoldDB" id="W7IE35"/>
<dbReference type="Gene3D" id="4.10.240.10">
    <property type="entry name" value="Zn(2)-C6 fungal-type DNA-binding domain"/>
    <property type="match status" value="1"/>
</dbReference>
<dbReference type="PANTHER" id="PTHR38111">
    <property type="entry name" value="ZN(2)-C6 FUNGAL-TYPE DOMAIN-CONTAINING PROTEIN-RELATED"/>
    <property type="match status" value="1"/>
</dbReference>
<dbReference type="SMART" id="SM00066">
    <property type="entry name" value="GAL4"/>
    <property type="match status" value="1"/>
</dbReference>
<sequence length="455" mass="51471">MVGVAGRSKGCKTCRERKIKCDEGRPGCTRCLKIGRECPGYARPLHFVYSTQQKISPISWEEAPTTTIESDQLQVVVANTVSRKPKAGSKARQKEAARSNSTSTISDALVAPNVTQRTPLNVCIPFNRSEAYVNVYVQDFIHVSAPRRTFSKDAMVPYRFGHIYPLEFRTGDTPETRKELEDAYSACAATYFALKEKDVSSKIHGHILYLKLLRQLKGHVKNGLANSDPAVFLYICMMASHYEVLTSWSTMTWLYHLTALGRLISSLGPHSFHDPLAAAILEIVRPYIVLVGIMERKRSFLEQEVWISVPAQSYPGGKSPWNQLTDLSTSFPRLFEEGYALAQNITHSAATLHLENLTAILSKLFAWRRKWSQTYGREPHTYLVPSSSFTKSCTIDEEGPLFDTVFFFDDISTCTTIFQYNTFAVACAHHLSRFIPWFELHYNPSAPCDRRDQSR</sequence>
<proteinExistence type="predicted"/>
<feature type="domain" description="Zn(2)-C6 fungal-type" evidence="2">
    <location>
        <begin position="10"/>
        <end position="38"/>
    </location>
</feature>
<protein>
    <recommendedName>
        <fullName evidence="2">Zn(2)-C6 fungal-type domain-containing protein</fullName>
    </recommendedName>
</protein>
<dbReference type="SUPFAM" id="SSF57701">
    <property type="entry name" value="Zn2/Cys6 DNA-binding domain"/>
    <property type="match status" value="1"/>
</dbReference>
<dbReference type="PROSITE" id="PS50048">
    <property type="entry name" value="ZN2_CY6_FUNGAL_2"/>
    <property type="match status" value="1"/>
</dbReference>
<dbReference type="HOGENOM" id="CLU_021599_8_2_1"/>
<evidence type="ECO:0000259" key="2">
    <source>
        <dbReference type="PROSITE" id="PS50048"/>
    </source>
</evidence>
<dbReference type="CDD" id="cd00067">
    <property type="entry name" value="GAL4"/>
    <property type="match status" value="1"/>
</dbReference>
<evidence type="ECO:0000256" key="1">
    <source>
        <dbReference type="ARBA" id="ARBA00023242"/>
    </source>
</evidence>
<reference evidence="3 4" key="1">
    <citation type="submission" date="2013-05" db="EMBL/GenBank/DDBJ databases">
        <title>Drechslerella stenobrocha genome reveals carnivorous origination and mechanical trapping mechanism of predatory fungi.</title>
        <authorList>
            <person name="Liu X."/>
            <person name="Zhang W."/>
            <person name="Liu K."/>
        </authorList>
    </citation>
    <scope>NUCLEOTIDE SEQUENCE [LARGE SCALE GENOMIC DNA]</scope>
    <source>
        <strain evidence="3 4">248</strain>
    </source>
</reference>